<keyword evidence="13" id="KW-1185">Reference proteome</keyword>
<evidence type="ECO:0000256" key="10">
    <source>
        <dbReference type="SAM" id="MobiDB-lite"/>
    </source>
</evidence>
<evidence type="ECO:0000256" key="9">
    <source>
        <dbReference type="RuleBase" id="RU365056"/>
    </source>
</evidence>
<gene>
    <name evidence="12" type="ORF">L211DRAFT_833734</name>
</gene>
<dbReference type="STRING" id="1051890.A0A3N4M4B0"/>
<keyword evidence="4 9" id="KW-0637">Prenyltransferase</keyword>
<evidence type="ECO:0000256" key="3">
    <source>
        <dbReference type="ARBA" id="ARBA00015798"/>
    </source>
</evidence>
<comment type="catalytic activity">
    <reaction evidence="9">
        <text>L-cysteinyl-[protein] + (2E,6E)-farnesyl diphosphate = S-(2E,6E)-farnesyl-L-cysteinyl-[protein] + diphosphate</text>
        <dbReference type="Rhea" id="RHEA:13345"/>
        <dbReference type="Rhea" id="RHEA-COMP:10131"/>
        <dbReference type="Rhea" id="RHEA-COMP:11535"/>
        <dbReference type="ChEBI" id="CHEBI:29950"/>
        <dbReference type="ChEBI" id="CHEBI:33019"/>
        <dbReference type="ChEBI" id="CHEBI:86019"/>
        <dbReference type="ChEBI" id="CHEBI:175763"/>
    </reaction>
</comment>
<dbReference type="InterPro" id="IPR045089">
    <property type="entry name" value="PGGT1B-like"/>
</dbReference>
<dbReference type="PANTHER" id="PTHR11774:SF6">
    <property type="entry name" value="PROTEIN FARNESYLTRANSFERASE SUBUNIT BETA"/>
    <property type="match status" value="1"/>
</dbReference>
<feature type="region of interest" description="Disordered" evidence="10">
    <location>
        <begin position="1"/>
        <end position="49"/>
    </location>
</feature>
<comment type="function">
    <text evidence="9">Catalyzes the transfer of a farnesyl moiety from farnesyl diphosphate to a cysteine at the fourth position from the C-terminus of several proteins. The beta subunit is responsible for peptide-binding.</text>
</comment>
<evidence type="ECO:0000313" key="12">
    <source>
        <dbReference type="EMBL" id="RPB28749.1"/>
    </source>
</evidence>
<organism evidence="12 13">
    <name type="scientific">Terfezia boudieri ATCC MYA-4762</name>
    <dbReference type="NCBI Taxonomy" id="1051890"/>
    <lineage>
        <taxon>Eukaryota</taxon>
        <taxon>Fungi</taxon>
        <taxon>Dikarya</taxon>
        <taxon>Ascomycota</taxon>
        <taxon>Pezizomycotina</taxon>
        <taxon>Pezizomycetes</taxon>
        <taxon>Pezizales</taxon>
        <taxon>Pezizaceae</taxon>
        <taxon>Terfezia</taxon>
    </lineage>
</organism>
<dbReference type="Proteomes" id="UP000267821">
    <property type="component" value="Unassembled WGS sequence"/>
</dbReference>
<dbReference type="InParanoid" id="A0A3N4M4B0"/>
<evidence type="ECO:0000313" key="13">
    <source>
        <dbReference type="Proteomes" id="UP000267821"/>
    </source>
</evidence>
<dbReference type="GO" id="GO:0097354">
    <property type="term" value="P:prenylation"/>
    <property type="evidence" value="ECO:0007669"/>
    <property type="project" value="UniProtKB-UniRule"/>
</dbReference>
<evidence type="ECO:0000256" key="2">
    <source>
        <dbReference type="ARBA" id="ARBA00012702"/>
    </source>
</evidence>
<evidence type="ECO:0000256" key="1">
    <source>
        <dbReference type="ARBA" id="ARBA00010497"/>
    </source>
</evidence>
<keyword evidence="8 9" id="KW-0862">Zinc</keyword>
<dbReference type="GO" id="GO:0005965">
    <property type="term" value="C:protein farnesyltransferase complex"/>
    <property type="evidence" value="ECO:0007669"/>
    <property type="project" value="UniProtKB-UniRule"/>
</dbReference>
<keyword evidence="6 9" id="KW-0479">Metal-binding</keyword>
<dbReference type="CDD" id="cd02893">
    <property type="entry name" value="FTase"/>
    <property type="match status" value="1"/>
</dbReference>
<dbReference type="FunCoup" id="A0A3N4M4B0">
    <property type="interactions" value="730"/>
</dbReference>
<dbReference type="InterPro" id="IPR026872">
    <property type="entry name" value="FTB"/>
</dbReference>
<proteinExistence type="inferred from homology"/>
<comment type="cofactor">
    <cofactor evidence="9">
        <name>Zn(2+)</name>
        <dbReference type="ChEBI" id="CHEBI:29105"/>
    </cofactor>
    <text evidence="9">Binds 1 zinc ion per subunit.</text>
</comment>
<feature type="compositionally biased region" description="Basic and acidic residues" evidence="10">
    <location>
        <begin position="415"/>
        <end position="426"/>
    </location>
</feature>
<reference evidence="12 13" key="1">
    <citation type="journal article" date="2018" name="Nat. Ecol. Evol.">
        <title>Pezizomycetes genomes reveal the molecular basis of ectomycorrhizal truffle lifestyle.</title>
        <authorList>
            <person name="Murat C."/>
            <person name="Payen T."/>
            <person name="Noel B."/>
            <person name="Kuo A."/>
            <person name="Morin E."/>
            <person name="Chen J."/>
            <person name="Kohler A."/>
            <person name="Krizsan K."/>
            <person name="Balestrini R."/>
            <person name="Da Silva C."/>
            <person name="Montanini B."/>
            <person name="Hainaut M."/>
            <person name="Levati E."/>
            <person name="Barry K.W."/>
            <person name="Belfiori B."/>
            <person name="Cichocki N."/>
            <person name="Clum A."/>
            <person name="Dockter R.B."/>
            <person name="Fauchery L."/>
            <person name="Guy J."/>
            <person name="Iotti M."/>
            <person name="Le Tacon F."/>
            <person name="Lindquist E.A."/>
            <person name="Lipzen A."/>
            <person name="Malagnac F."/>
            <person name="Mello A."/>
            <person name="Molinier V."/>
            <person name="Miyauchi S."/>
            <person name="Poulain J."/>
            <person name="Riccioni C."/>
            <person name="Rubini A."/>
            <person name="Sitrit Y."/>
            <person name="Splivallo R."/>
            <person name="Traeger S."/>
            <person name="Wang M."/>
            <person name="Zifcakova L."/>
            <person name="Wipf D."/>
            <person name="Zambonelli A."/>
            <person name="Paolocci F."/>
            <person name="Nowrousian M."/>
            <person name="Ottonello S."/>
            <person name="Baldrian P."/>
            <person name="Spatafora J.W."/>
            <person name="Henrissat B."/>
            <person name="Nagy L.G."/>
            <person name="Aury J.M."/>
            <person name="Wincker P."/>
            <person name="Grigoriev I.V."/>
            <person name="Bonfante P."/>
            <person name="Martin F.M."/>
        </authorList>
    </citation>
    <scope>NUCLEOTIDE SEQUENCE [LARGE SCALE GENOMIC DNA]</scope>
    <source>
        <strain evidence="12 13">ATCC MYA-4762</strain>
    </source>
</reference>
<keyword evidence="5 9" id="KW-0808">Transferase</keyword>
<evidence type="ECO:0000259" key="11">
    <source>
        <dbReference type="Pfam" id="PF00432"/>
    </source>
</evidence>
<feature type="compositionally biased region" description="Pro residues" evidence="10">
    <location>
        <begin position="36"/>
        <end position="49"/>
    </location>
</feature>
<protein>
    <recommendedName>
        <fullName evidence="3 9">Protein farnesyltransferase subunit beta</fullName>
        <shortName evidence="9">FTase-beta</shortName>
        <ecNumber evidence="2 9">2.5.1.58</ecNumber>
    </recommendedName>
</protein>
<dbReference type="SUPFAM" id="SSF48239">
    <property type="entry name" value="Terpenoid cyclases/Protein prenyltransferases"/>
    <property type="match status" value="1"/>
</dbReference>
<comment type="similarity">
    <text evidence="1 9">Belongs to the protein prenyltransferase subunit beta family.</text>
</comment>
<accession>A0A3N4M4B0</accession>
<feature type="compositionally biased region" description="Acidic residues" evidence="10">
    <location>
        <begin position="400"/>
        <end position="410"/>
    </location>
</feature>
<dbReference type="InterPro" id="IPR008930">
    <property type="entry name" value="Terpenoid_cyclase/PrenylTrfase"/>
</dbReference>
<dbReference type="OrthoDB" id="10261146at2759"/>
<feature type="region of interest" description="Disordered" evidence="10">
    <location>
        <begin position="394"/>
        <end position="427"/>
    </location>
</feature>
<dbReference type="EC" id="2.5.1.58" evidence="2 9"/>
<keyword evidence="7" id="KW-0677">Repeat</keyword>
<evidence type="ECO:0000256" key="8">
    <source>
        <dbReference type="ARBA" id="ARBA00022833"/>
    </source>
</evidence>
<evidence type="ECO:0000256" key="7">
    <source>
        <dbReference type="ARBA" id="ARBA00022737"/>
    </source>
</evidence>
<dbReference type="GO" id="GO:0008270">
    <property type="term" value="F:zinc ion binding"/>
    <property type="evidence" value="ECO:0007669"/>
    <property type="project" value="UniProtKB-UniRule"/>
</dbReference>
<feature type="domain" description="Prenyltransferase alpha-alpha toroid" evidence="11">
    <location>
        <begin position="105"/>
        <end position="480"/>
    </location>
</feature>
<evidence type="ECO:0000256" key="5">
    <source>
        <dbReference type="ARBA" id="ARBA00022679"/>
    </source>
</evidence>
<dbReference type="Pfam" id="PF00432">
    <property type="entry name" value="Prenyltrans"/>
    <property type="match status" value="1"/>
</dbReference>
<evidence type="ECO:0000256" key="4">
    <source>
        <dbReference type="ARBA" id="ARBA00022602"/>
    </source>
</evidence>
<dbReference type="GO" id="GO:0004660">
    <property type="term" value="F:protein farnesyltransferase activity"/>
    <property type="evidence" value="ECO:0007669"/>
    <property type="project" value="UniProtKB-UniRule"/>
</dbReference>
<evidence type="ECO:0000256" key="6">
    <source>
        <dbReference type="ARBA" id="ARBA00022723"/>
    </source>
</evidence>
<dbReference type="InterPro" id="IPR001330">
    <property type="entry name" value="Prenyltrans"/>
</dbReference>
<dbReference type="EMBL" id="ML121529">
    <property type="protein sequence ID" value="RPB28749.1"/>
    <property type="molecule type" value="Genomic_DNA"/>
</dbReference>
<dbReference type="PANTHER" id="PTHR11774">
    <property type="entry name" value="GERANYLGERANYL TRANSFERASE TYPE BETA SUBUNIT"/>
    <property type="match status" value="1"/>
</dbReference>
<sequence length="624" mass="69051">MSKSGPSGESPGDKLDDIFRGSTLRDSSPELVEIPPSRPDTPLPRTFPNPPHDAYLPPNPATNLLFTTLPLLRDSLETKTSMDQDAVADCCVKIHSDPLNPLHHLNREAHIEFLEAGLGIDEDGEQLSPGFVALDASRPWILYWCLIGLFCLGVDLAPYRERLIETLRPIQNYKTGGFGGGNGQTSHLAVTYAAVLALCTVGGREAFQLIDRVKMWKWLSSLKQVDGGFCVCDGGEEDVRGVYCAFTLISLLGLPTELAPNDVTRLKRQSEEIQQGKRTGGWGHDPHLVPESLLDGTAEYLRRCQTYEGGMAVGPGGMEAHGGYAFCTLAALSLMGEPEVMLNKYLDMPRLIHWLSARQYAPEGGFSGRTNKLVDGCYSTWVGGCWALVEGALNGPQKDEPDDNEIEEGQGEQTKQTEEEKTEKGRGIVGSLWSRDGLVKYILNCCQAPEGGLRDKPGKSPDYYHSGYILLGLASAQNYHYYVRAPEAQPPPLSLPLISTDPEEIPSPTSSAPTALRAAFAWRASHYIPTCTSPGNDNNVVEKVLSTYDFDDEQMVDWLDWEEDEGVGESLGDVGQWWRGDRVRRAHPVFNVPYENVREWELYVWDEGLENGDDERYPRDSWNA</sequence>
<comment type="subunit">
    <text evidence="9">Heterodimer of an alpha and a beta subunit.</text>
</comment>
<dbReference type="AlphaFoldDB" id="A0A3N4M4B0"/>
<name>A0A3N4M4B0_9PEZI</name>
<dbReference type="Gene3D" id="1.50.10.20">
    <property type="match status" value="1"/>
</dbReference>